<dbReference type="Proteomes" id="UP000694722">
    <property type="component" value="Unplaced"/>
</dbReference>
<evidence type="ECO:0000313" key="8">
    <source>
        <dbReference type="Proteomes" id="UP000694722"/>
    </source>
</evidence>
<evidence type="ECO:0000256" key="3">
    <source>
        <dbReference type="ARBA" id="ARBA00022692"/>
    </source>
</evidence>
<gene>
    <name evidence="7" type="primary">MS4A2</name>
</gene>
<keyword evidence="4 6" id="KW-1133">Transmembrane helix</keyword>
<evidence type="ECO:0000256" key="1">
    <source>
        <dbReference type="ARBA" id="ARBA00004141"/>
    </source>
</evidence>
<comment type="similarity">
    <text evidence="2">Belongs to the MS4A family.</text>
</comment>
<dbReference type="Pfam" id="PF04103">
    <property type="entry name" value="CD20"/>
    <property type="match status" value="1"/>
</dbReference>
<dbReference type="InterPro" id="IPR007237">
    <property type="entry name" value="CD20-like"/>
</dbReference>
<dbReference type="PANTHER" id="PTHR23320">
    <property type="entry name" value="MEMBRANE-SPANNING 4-DOMAINS SUBFAMILY A MS4A -RELATED"/>
    <property type="match status" value="1"/>
</dbReference>
<organism evidence="7 8">
    <name type="scientific">Sus scrofa</name>
    <name type="common">Pig</name>
    <dbReference type="NCBI Taxonomy" id="9823"/>
    <lineage>
        <taxon>Eukaryota</taxon>
        <taxon>Metazoa</taxon>
        <taxon>Chordata</taxon>
        <taxon>Craniata</taxon>
        <taxon>Vertebrata</taxon>
        <taxon>Euteleostomi</taxon>
        <taxon>Mammalia</taxon>
        <taxon>Eutheria</taxon>
        <taxon>Laurasiatheria</taxon>
        <taxon>Artiodactyla</taxon>
        <taxon>Suina</taxon>
        <taxon>Suidae</taxon>
        <taxon>Sus</taxon>
    </lineage>
</organism>
<feature type="transmembrane region" description="Helical" evidence="6">
    <location>
        <begin position="261"/>
        <end position="284"/>
    </location>
</feature>
<dbReference type="InterPro" id="IPR030417">
    <property type="entry name" value="MS4A"/>
</dbReference>
<keyword evidence="3 6" id="KW-0812">Transmembrane</keyword>
<feature type="transmembrane region" description="Helical" evidence="6">
    <location>
        <begin position="210"/>
        <end position="231"/>
    </location>
</feature>
<evidence type="ECO:0000256" key="2">
    <source>
        <dbReference type="ARBA" id="ARBA00009565"/>
    </source>
</evidence>
<dbReference type="GO" id="GO:0016020">
    <property type="term" value="C:membrane"/>
    <property type="evidence" value="ECO:0007669"/>
    <property type="project" value="UniProtKB-SubCell"/>
</dbReference>
<evidence type="ECO:0000256" key="4">
    <source>
        <dbReference type="ARBA" id="ARBA00022989"/>
    </source>
</evidence>
<reference evidence="7" key="1">
    <citation type="submission" date="2025-08" db="UniProtKB">
        <authorList>
            <consortium name="Ensembl"/>
        </authorList>
    </citation>
    <scope>IDENTIFICATION</scope>
</reference>
<sequence length="324" mass="36381">SNTSKIVTPDASFLIKTELFGKRREVHVATDPDVVTTPCSHQQNIFTKFSTALGRQRYVKAELRVVAVFCTGIVNDRFLRLFCLQRDGLERKELYQGLKPPSASEIELSEVPLHENVLQEEDTPPPPRRTWLTFLKKELEFLGVTQILVGLICLYFGTIVCSILNISEFKEDFFSSFKAGYPFWGAALFAISGFLSVMSEEKQAIYLLRGMLGANTISSIAAGVGTVILIINLKKSSSYASNCRNIYENDFCSTASFSTEIVAMILFLTILGFCSAVLLTIYGVREILERNKIPEDRLYEEVNIYSPIYSELEERKEIASAPDS</sequence>
<feature type="transmembrane region" description="Helical" evidence="6">
    <location>
        <begin position="179"/>
        <end position="198"/>
    </location>
</feature>
<evidence type="ECO:0000313" key="7">
    <source>
        <dbReference type="Ensembl" id="ENSSSCP00040023954.1"/>
    </source>
</evidence>
<feature type="transmembrane region" description="Helical" evidence="6">
    <location>
        <begin position="141"/>
        <end position="167"/>
    </location>
</feature>
<accession>A0A8D1EKM4</accession>
<comment type="subcellular location">
    <subcellularLocation>
        <location evidence="1">Membrane</location>
        <topology evidence="1">Multi-pass membrane protein</topology>
    </subcellularLocation>
</comment>
<dbReference type="AlphaFoldDB" id="A0A8D1EKM4"/>
<evidence type="ECO:0000256" key="5">
    <source>
        <dbReference type="ARBA" id="ARBA00023136"/>
    </source>
</evidence>
<keyword evidence="5 6" id="KW-0472">Membrane</keyword>
<dbReference type="PANTHER" id="PTHR23320:SF66">
    <property type="entry name" value="HIGH AFFINITY IMMUNOGLOBULIN EPSILON RECEPTOR SUBUNIT BETA"/>
    <property type="match status" value="1"/>
</dbReference>
<dbReference type="Ensembl" id="ENSSSCT00040057546.1">
    <property type="protein sequence ID" value="ENSSSCP00040023954.1"/>
    <property type="gene ID" value="ENSSSCG00040043012.1"/>
</dbReference>
<evidence type="ECO:0000256" key="6">
    <source>
        <dbReference type="SAM" id="Phobius"/>
    </source>
</evidence>
<name>A0A8D1EKM4_PIG</name>
<proteinExistence type="inferred from homology"/>
<protein>
    <submittedName>
        <fullName evidence="7">Membrane spanning 4-domains A2</fullName>
    </submittedName>
</protein>